<keyword evidence="1" id="KW-0812">Transmembrane</keyword>
<dbReference type="EMBL" id="JACHOT010000003">
    <property type="protein sequence ID" value="MBB4651090.1"/>
    <property type="molecule type" value="Genomic_DNA"/>
</dbReference>
<gene>
    <name evidence="2" type="ORF">GGQ99_002853</name>
</gene>
<protein>
    <submittedName>
        <fullName evidence="2">ElaB/YqjD/DUF883 family membrane-anchored ribosome-binding protein</fullName>
    </submittedName>
</protein>
<dbReference type="RefSeq" id="WP_108605594.1">
    <property type="nucleotide sequence ID" value="NZ_BAAAVZ010000015.1"/>
</dbReference>
<evidence type="ECO:0000313" key="2">
    <source>
        <dbReference type="EMBL" id="MBB4651090.1"/>
    </source>
</evidence>
<sequence length="99" mass="10780">MATTREEIQTELEAQVSQLTKQVASLTKAMSKRSASALAEGRDSASELYDGFYDRFTEALPVMRKQARAAQKTAQDNPMTTALVGVAVFGLLAALLTRR</sequence>
<dbReference type="Proteomes" id="UP000539538">
    <property type="component" value="Unassembled WGS sequence"/>
</dbReference>
<evidence type="ECO:0000256" key="1">
    <source>
        <dbReference type="SAM" id="Phobius"/>
    </source>
</evidence>
<evidence type="ECO:0000313" key="3">
    <source>
        <dbReference type="Proteomes" id="UP000539538"/>
    </source>
</evidence>
<keyword evidence="1" id="KW-1133">Transmembrane helix</keyword>
<reference evidence="2 3" key="1">
    <citation type="submission" date="2020-08" db="EMBL/GenBank/DDBJ databases">
        <title>Genomic Encyclopedia of Type Strains, Phase IV (KMG-IV): sequencing the most valuable type-strain genomes for metagenomic binning, comparative biology and taxonomic classification.</title>
        <authorList>
            <person name="Goeker M."/>
        </authorList>
    </citation>
    <scope>NUCLEOTIDE SEQUENCE [LARGE SCALE GENOMIC DNA]</scope>
    <source>
        <strain evidence="2 3">DSM 7050</strain>
    </source>
</reference>
<keyword evidence="3" id="KW-1185">Reference proteome</keyword>
<accession>A0ABR6L517</accession>
<comment type="caution">
    <text evidence="2">The sequence shown here is derived from an EMBL/GenBank/DDBJ whole genome shotgun (WGS) entry which is preliminary data.</text>
</comment>
<organism evidence="2 3">
    <name type="scientific">Aminobacter niigataensis</name>
    <dbReference type="NCBI Taxonomy" id="83265"/>
    <lineage>
        <taxon>Bacteria</taxon>
        <taxon>Pseudomonadati</taxon>
        <taxon>Pseudomonadota</taxon>
        <taxon>Alphaproteobacteria</taxon>
        <taxon>Hyphomicrobiales</taxon>
        <taxon>Phyllobacteriaceae</taxon>
        <taxon>Aminobacter</taxon>
    </lineage>
</organism>
<feature type="transmembrane region" description="Helical" evidence="1">
    <location>
        <begin position="79"/>
        <end position="97"/>
    </location>
</feature>
<proteinExistence type="predicted"/>
<keyword evidence="1" id="KW-0472">Membrane</keyword>
<name>A0ABR6L517_9HYPH</name>